<organism evidence="3 4">
    <name type="scientific">Nannocystis bainbridge</name>
    <dbReference type="NCBI Taxonomy" id="2995303"/>
    <lineage>
        <taxon>Bacteria</taxon>
        <taxon>Pseudomonadati</taxon>
        <taxon>Myxococcota</taxon>
        <taxon>Polyangia</taxon>
        <taxon>Nannocystales</taxon>
        <taxon>Nannocystaceae</taxon>
        <taxon>Nannocystis</taxon>
    </lineage>
</organism>
<keyword evidence="2" id="KW-0812">Transmembrane</keyword>
<evidence type="ECO:0000313" key="3">
    <source>
        <dbReference type="EMBL" id="MDC0722935.1"/>
    </source>
</evidence>
<keyword evidence="2" id="KW-0472">Membrane</keyword>
<evidence type="ECO:0000256" key="1">
    <source>
        <dbReference type="SAM" id="MobiDB-lite"/>
    </source>
</evidence>
<sequence length="157" mass="17162">MSLLGKVYLLVSLILLALGLVWTLVTLGANTGWVEVVLYLPAADLAPSFVRRRFEVHAAALLAGWVATAALLAVAAIRAPFRIRSAAIAQRRTRELEREVLELRTLPLRQEDEDELLAREAHLSDTRRPVMLGVSGPSTAATRSWSGSQPRREGDVG</sequence>
<proteinExistence type="predicted"/>
<dbReference type="RefSeq" id="WP_272091473.1">
    <property type="nucleotide sequence ID" value="NZ_JAQNDL010000004.1"/>
</dbReference>
<keyword evidence="4" id="KW-1185">Reference proteome</keyword>
<feature type="transmembrane region" description="Helical" evidence="2">
    <location>
        <begin position="7"/>
        <end position="29"/>
    </location>
</feature>
<comment type="caution">
    <text evidence="3">The sequence shown here is derived from an EMBL/GenBank/DDBJ whole genome shotgun (WGS) entry which is preliminary data.</text>
</comment>
<dbReference type="EMBL" id="JAQNDL010000004">
    <property type="protein sequence ID" value="MDC0722935.1"/>
    <property type="molecule type" value="Genomic_DNA"/>
</dbReference>
<dbReference type="Proteomes" id="UP001221686">
    <property type="component" value="Unassembled WGS sequence"/>
</dbReference>
<feature type="region of interest" description="Disordered" evidence="1">
    <location>
        <begin position="128"/>
        <end position="157"/>
    </location>
</feature>
<feature type="transmembrane region" description="Helical" evidence="2">
    <location>
        <begin position="56"/>
        <end position="77"/>
    </location>
</feature>
<reference evidence="3 4" key="1">
    <citation type="submission" date="2022-11" db="EMBL/GenBank/DDBJ databases">
        <title>Minimal conservation of predation-associated metabolite biosynthetic gene clusters underscores biosynthetic potential of Myxococcota including descriptions for ten novel species: Archangium lansinium sp. nov., Myxococcus landrumus sp. nov., Nannocystis bai.</title>
        <authorList>
            <person name="Ahearne A."/>
            <person name="Stevens C."/>
            <person name="Dowd S."/>
        </authorList>
    </citation>
    <scope>NUCLEOTIDE SEQUENCE [LARGE SCALE GENOMIC DNA]</scope>
    <source>
        <strain evidence="3 4">BB15-2</strain>
    </source>
</reference>
<name>A0ABT5EAQ6_9BACT</name>
<evidence type="ECO:0000256" key="2">
    <source>
        <dbReference type="SAM" id="Phobius"/>
    </source>
</evidence>
<protein>
    <recommendedName>
        <fullName evidence="5">Alkaline shock response membrane anchor protein AmaP</fullName>
    </recommendedName>
</protein>
<feature type="compositionally biased region" description="Polar residues" evidence="1">
    <location>
        <begin position="136"/>
        <end position="149"/>
    </location>
</feature>
<accession>A0ABT5EAQ6</accession>
<gene>
    <name evidence="3" type="ORF">POL25_38960</name>
</gene>
<keyword evidence="2" id="KW-1133">Transmembrane helix</keyword>
<evidence type="ECO:0008006" key="5">
    <source>
        <dbReference type="Google" id="ProtNLM"/>
    </source>
</evidence>
<evidence type="ECO:0000313" key="4">
    <source>
        <dbReference type="Proteomes" id="UP001221686"/>
    </source>
</evidence>